<reference evidence="3" key="1">
    <citation type="submission" date="2006-10" db="EMBL/GenBank/DDBJ databases">
        <authorList>
            <person name="Amadeo P."/>
            <person name="Zhao Q."/>
            <person name="Wortman J."/>
            <person name="Fraser-Liggett C."/>
            <person name="Carlton J."/>
        </authorList>
    </citation>
    <scope>NUCLEOTIDE SEQUENCE</scope>
    <source>
        <strain evidence="3">G3</strain>
    </source>
</reference>
<dbReference type="VEuPathDB" id="TrichDB:TVAGG3_0550840"/>
<evidence type="ECO:0000313" key="3">
    <source>
        <dbReference type="EMBL" id="EAY11072.1"/>
    </source>
</evidence>
<dbReference type="STRING" id="5722.A2E8E4"/>
<dbReference type="AlphaFoldDB" id="A2E8E4"/>
<dbReference type="Gene3D" id="1.10.472.80">
    <property type="entry name" value="Ypt/Rab-GAP domain of gyp1p, domain 3"/>
    <property type="match status" value="1"/>
</dbReference>
<dbReference type="Proteomes" id="UP000001542">
    <property type="component" value="Unassembled WGS sequence"/>
</dbReference>
<accession>A2E8E4</accession>
<keyword evidence="1" id="KW-0472">Membrane</keyword>
<evidence type="ECO:0000313" key="4">
    <source>
        <dbReference type="Proteomes" id="UP000001542"/>
    </source>
</evidence>
<proteinExistence type="predicted"/>
<dbReference type="PROSITE" id="PS51886">
    <property type="entry name" value="TLDC"/>
    <property type="match status" value="1"/>
</dbReference>
<dbReference type="PANTHER" id="PTHR23354:SF122">
    <property type="entry name" value="GTPASE-ACTIVATING PROTEIN SKYWALKER"/>
    <property type="match status" value="1"/>
</dbReference>
<feature type="transmembrane region" description="Helical" evidence="1">
    <location>
        <begin position="142"/>
        <end position="161"/>
    </location>
</feature>
<keyword evidence="1" id="KW-0812">Transmembrane</keyword>
<keyword evidence="4" id="KW-1185">Reference proteome</keyword>
<dbReference type="VEuPathDB" id="TrichDB:TVAG_044960"/>
<dbReference type="InterPro" id="IPR006571">
    <property type="entry name" value="TLDc_dom"/>
</dbReference>
<protein>
    <submittedName>
        <fullName evidence="3">TLD family protein</fullName>
    </submittedName>
</protein>
<organism evidence="3 4">
    <name type="scientific">Trichomonas vaginalis (strain ATCC PRA-98 / G3)</name>
    <dbReference type="NCBI Taxonomy" id="412133"/>
    <lineage>
        <taxon>Eukaryota</taxon>
        <taxon>Metamonada</taxon>
        <taxon>Parabasalia</taxon>
        <taxon>Trichomonadida</taxon>
        <taxon>Trichomonadidae</taxon>
        <taxon>Trichomonas</taxon>
    </lineage>
</organism>
<dbReference type="OMA" id="HAFFNSE"/>
<evidence type="ECO:0000259" key="2">
    <source>
        <dbReference type="PROSITE" id="PS51886"/>
    </source>
</evidence>
<dbReference type="SMART" id="SM00584">
    <property type="entry name" value="TLDc"/>
    <property type="match status" value="1"/>
</dbReference>
<dbReference type="InParanoid" id="A2E8E4"/>
<sequence length="484" mass="55079">MVKQLMKEAGDVYGNSLAFAKRQLKDHITCEHSLEELFGVSPYIIKFLPEKMKPLVKDFLTALWATNKGIEYSPLLPATAVILLLFMEPPAAYASLQAMINRSQEDCWYFTMDRKNYHKNVIAIEKSIIKKAPDVAKKANELGVNIAFLTLGLIPAFFLPFSPLPVALTFFDSFIVEGRKVLIRFITTIFKHNSVALLKCKTSKEFATILLTDMDGFTNPNHLRNFLGECFKIYMSRRKHPFDLHKIPSSDVKKIAEMNSNAMMMAHVLRDHMPEDYNPLDFPRKDNLTVITELTSTITPEEIRKYQTDVQKKLVDIQEVHGGKLLDNNNYYKLKEFIPLIYLRKSPALIYSLSKDGTMLSTLIEKTRRKGAHILMIKTEKSIIGAFLSDQIENTSGRFYGNASTFVFHIGDTMNCYKHSHPPNKNYISVDDDTMILGGPNPAIIVSDGFENVRSCECDTFGSPQLTIDASEKILDIELYIFEQ</sequence>
<dbReference type="KEGG" id="tva:4769022"/>
<keyword evidence="1" id="KW-1133">Transmembrane helix</keyword>
<dbReference type="SMR" id="A2E8E4"/>
<dbReference type="EMBL" id="DS113326">
    <property type="protein sequence ID" value="EAY11072.1"/>
    <property type="molecule type" value="Genomic_DNA"/>
</dbReference>
<name>A2E8E4_TRIV3</name>
<feature type="domain" description="TLDc" evidence="2">
    <location>
        <begin position="324"/>
        <end position="483"/>
    </location>
</feature>
<dbReference type="OrthoDB" id="26679at2759"/>
<dbReference type="InterPro" id="IPR000195">
    <property type="entry name" value="Rab-GAP-TBC_dom"/>
</dbReference>
<reference evidence="3" key="2">
    <citation type="journal article" date="2007" name="Science">
        <title>Draft genome sequence of the sexually transmitted pathogen Trichomonas vaginalis.</title>
        <authorList>
            <person name="Carlton J.M."/>
            <person name="Hirt R.P."/>
            <person name="Silva J.C."/>
            <person name="Delcher A.L."/>
            <person name="Schatz M."/>
            <person name="Zhao Q."/>
            <person name="Wortman J.R."/>
            <person name="Bidwell S.L."/>
            <person name="Alsmark U.C.M."/>
            <person name="Besteiro S."/>
            <person name="Sicheritz-Ponten T."/>
            <person name="Noel C.J."/>
            <person name="Dacks J.B."/>
            <person name="Foster P.G."/>
            <person name="Simillion C."/>
            <person name="Van de Peer Y."/>
            <person name="Miranda-Saavedra D."/>
            <person name="Barton G.J."/>
            <person name="Westrop G.D."/>
            <person name="Mueller S."/>
            <person name="Dessi D."/>
            <person name="Fiori P.L."/>
            <person name="Ren Q."/>
            <person name="Paulsen I."/>
            <person name="Zhang H."/>
            <person name="Bastida-Corcuera F.D."/>
            <person name="Simoes-Barbosa A."/>
            <person name="Brown M.T."/>
            <person name="Hayes R.D."/>
            <person name="Mukherjee M."/>
            <person name="Okumura C.Y."/>
            <person name="Schneider R."/>
            <person name="Smith A.J."/>
            <person name="Vanacova S."/>
            <person name="Villalvazo M."/>
            <person name="Haas B.J."/>
            <person name="Pertea M."/>
            <person name="Feldblyum T.V."/>
            <person name="Utterback T.R."/>
            <person name="Shu C.L."/>
            <person name="Osoegawa K."/>
            <person name="de Jong P.J."/>
            <person name="Hrdy I."/>
            <person name="Horvathova L."/>
            <person name="Zubacova Z."/>
            <person name="Dolezal P."/>
            <person name="Malik S.B."/>
            <person name="Logsdon J.M. Jr."/>
            <person name="Henze K."/>
            <person name="Gupta A."/>
            <person name="Wang C.C."/>
            <person name="Dunne R.L."/>
            <person name="Upcroft J.A."/>
            <person name="Upcroft P."/>
            <person name="White O."/>
            <person name="Salzberg S.L."/>
            <person name="Tang P."/>
            <person name="Chiu C.-H."/>
            <person name="Lee Y.-S."/>
            <person name="Embley T.M."/>
            <person name="Coombs G.H."/>
            <person name="Mottram J.C."/>
            <person name="Tachezy J."/>
            <person name="Fraser-Liggett C.M."/>
            <person name="Johnson P.J."/>
        </authorList>
    </citation>
    <scope>NUCLEOTIDE SEQUENCE [LARGE SCALE GENOMIC DNA]</scope>
    <source>
        <strain evidence="3">G3</strain>
    </source>
</reference>
<dbReference type="Pfam" id="PF00566">
    <property type="entry name" value="RabGAP-TBC"/>
    <property type="match status" value="1"/>
</dbReference>
<gene>
    <name evidence="3" type="ORF">TVAG_044960</name>
</gene>
<dbReference type="Pfam" id="PF07534">
    <property type="entry name" value="TLD"/>
    <property type="match status" value="1"/>
</dbReference>
<evidence type="ECO:0000256" key="1">
    <source>
        <dbReference type="SAM" id="Phobius"/>
    </source>
</evidence>
<dbReference type="PANTHER" id="PTHR23354">
    <property type="entry name" value="NUCLEOLAR PROTEIN 7/ESTROGEN RECEPTOR COACTIVATOR-RELATED"/>
    <property type="match status" value="1"/>
</dbReference>